<proteinExistence type="predicted"/>
<evidence type="ECO:0000313" key="2">
    <source>
        <dbReference type="Proteomes" id="UP000199297"/>
    </source>
</evidence>
<gene>
    <name evidence="1" type="ORF">SAMN05216262_108141</name>
</gene>
<dbReference type="RefSeq" id="WP_085284963.1">
    <property type="nucleotide sequence ID" value="NZ_FOBI01000008.1"/>
</dbReference>
<name>A0A1H7P0I0_9GAMM</name>
<dbReference type="STRING" id="641665.GCA_002104455_03463"/>
<protein>
    <recommendedName>
        <fullName evidence="3">PKD domain-containing protein</fullName>
    </recommendedName>
</protein>
<keyword evidence="2" id="KW-1185">Reference proteome</keyword>
<organism evidence="1 2">
    <name type="scientific">Colwellia chukchiensis</name>
    <dbReference type="NCBI Taxonomy" id="641665"/>
    <lineage>
        <taxon>Bacteria</taxon>
        <taxon>Pseudomonadati</taxon>
        <taxon>Pseudomonadota</taxon>
        <taxon>Gammaproteobacteria</taxon>
        <taxon>Alteromonadales</taxon>
        <taxon>Colwelliaceae</taxon>
        <taxon>Colwellia</taxon>
    </lineage>
</organism>
<sequence>MPEQKQDLPTELQYEWPTLPYLQDVDWLNDLIWNGVESLFSSSGSSSSIPNIEAHIPMCDTVKVYVQQAPTISKSSAPTFVSAGSSAHIRVNYTYDTTYSKAAVNSNPVTFTWIFDNIDYPSTPNQVVSTTTPYVNFSPTTKGEHKVTARINDGSFTNSTQIGYIMFAGGNDNTCTPGDCGQIY</sequence>
<dbReference type="AlphaFoldDB" id="A0A1H7P0I0"/>
<evidence type="ECO:0000313" key="1">
    <source>
        <dbReference type="EMBL" id="SEL28984.1"/>
    </source>
</evidence>
<reference evidence="2" key="1">
    <citation type="submission" date="2016-10" db="EMBL/GenBank/DDBJ databases">
        <authorList>
            <person name="Varghese N."/>
            <person name="Submissions S."/>
        </authorList>
    </citation>
    <scope>NUCLEOTIDE SEQUENCE [LARGE SCALE GENOMIC DNA]</scope>
    <source>
        <strain evidence="2">CGMCC 1.9127</strain>
    </source>
</reference>
<dbReference type="OrthoDB" id="9970785at2"/>
<dbReference type="Proteomes" id="UP000199297">
    <property type="component" value="Unassembled WGS sequence"/>
</dbReference>
<accession>A0A1H7P0I0</accession>
<evidence type="ECO:0008006" key="3">
    <source>
        <dbReference type="Google" id="ProtNLM"/>
    </source>
</evidence>
<dbReference type="EMBL" id="FOBI01000008">
    <property type="protein sequence ID" value="SEL28984.1"/>
    <property type="molecule type" value="Genomic_DNA"/>
</dbReference>